<gene>
    <name evidence="3" type="ORF">HXX76_001328</name>
</gene>
<evidence type="ECO:0000259" key="2">
    <source>
        <dbReference type="Pfam" id="PF00498"/>
    </source>
</evidence>
<dbReference type="InterPro" id="IPR008984">
    <property type="entry name" value="SMAD_FHA_dom_sf"/>
</dbReference>
<dbReference type="SUPFAM" id="SSF49879">
    <property type="entry name" value="SMAD/FHA domain"/>
    <property type="match status" value="1"/>
</dbReference>
<proteinExistence type="predicted"/>
<dbReference type="EMBL" id="JAEHOC010000002">
    <property type="protein sequence ID" value="KAG2444583.1"/>
    <property type="molecule type" value="Genomic_DNA"/>
</dbReference>
<protein>
    <recommendedName>
        <fullName evidence="2">FHA domain-containing protein</fullName>
    </recommendedName>
</protein>
<keyword evidence="4" id="KW-1185">Reference proteome</keyword>
<organism evidence="3 4">
    <name type="scientific">Chlamydomonas incerta</name>
    <dbReference type="NCBI Taxonomy" id="51695"/>
    <lineage>
        <taxon>Eukaryota</taxon>
        <taxon>Viridiplantae</taxon>
        <taxon>Chlorophyta</taxon>
        <taxon>core chlorophytes</taxon>
        <taxon>Chlorophyceae</taxon>
        <taxon>CS clade</taxon>
        <taxon>Chlamydomonadales</taxon>
        <taxon>Chlamydomonadaceae</taxon>
        <taxon>Chlamydomonas</taxon>
    </lineage>
</organism>
<feature type="domain" description="FHA" evidence="2">
    <location>
        <begin position="58"/>
        <end position="129"/>
    </location>
</feature>
<sequence length="180" mass="18892">MSLSSCSLGRQTSECGRLLRGPTPLTRPQPRRPSLVVRAAFTLKDASGKAATHSKPTVSIGSSASSDVRISGPSAADEHAVITQKGKQTFLKALVGESVLDDSRTWVDGTQLRPGVAYVLGAGSRLAFGEGGGRPVRHGEERQAFTIEFEQAAGSNPLVEMMMKGMASGSSPEVKKQLGL</sequence>
<evidence type="ECO:0000313" key="4">
    <source>
        <dbReference type="Proteomes" id="UP000650467"/>
    </source>
</evidence>
<dbReference type="AlphaFoldDB" id="A0A835WC46"/>
<feature type="compositionally biased region" description="Polar residues" evidence="1">
    <location>
        <begin position="54"/>
        <end position="68"/>
    </location>
</feature>
<dbReference type="InterPro" id="IPR000253">
    <property type="entry name" value="FHA_dom"/>
</dbReference>
<name>A0A835WC46_CHLIN</name>
<evidence type="ECO:0000256" key="1">
    <source>
        <dbReference type="SAM" id="MobiDB-lite"/>
    </source>
</evidence>
<dbReference type="CDD" id="cd00060">
    <property type="entry name" value="FHA"/>
    <property type="match status" value="1"/>
</dbReference>
<dbReference type="Gene3D" id="2.60.200.20">
    <property type="match status" value="1"/>
</dbReference>
<reference evidence="3" key="1">
    <citation type="journal article" date="2020" name="bioRxiv">
        <title>Comparative genomics of Chlamydomonas.</title>
        <authorList>
            <person name="Craig R.J."/>
            <person name="Hasan A.R."/>
            <person name="Ness R.W."/>
            <person name="Keightley P.D."/>
        </authorList>
    </citation>
    <scope>NUCLEOTIDE SEQUENCE</scope>
    <source>
        <strain evidence="3">SAG 7.73</strain>
    </source>
</reference>
<dbReference type="Proteomes" id="UP000650467">
    <property type="component" value="Unassembled WGS sequence"/>
</dbReference>
<dbReference type="OrthoDB" id="567372at2759"/>
<evidence type="ECO:0000313" key="3">
    <source>
        <dbReference type="EMBL" id="KAG2444583.1"/>
    </source>
</evidence>
<dbReference type="Pfam" id="PF00498">
    <property type="entry name" value="FHA"/>
    <property type="match status" value="1"/>
</dbReference>
<comment type="caution">
    <text evidence="3">The sequence shown here is derived from an EMBL/GenBank/DDBJ whole genome shotgun (WGS) entry which is preliminary data.</text>
</comment>
<accession>A0A835WC46</accession>
<feature type="region of interest" description="Disordered" evidence="1">
    <location>
        <begin position="46"/>
        <end position="71"/>
    </location>
</feature>